<evidence type="ECO:0000256" key="3">
    <source>
        <dbReference type="ARBA" id="ARBA00022827"/>
    </source>
</evidence>
<evidence type="ECO:0000313" key="6">
    <source>
        <dbReference type="Proteomes" id="UP001558474"/>
    </source>
</evidence>
<dbReference type="PANTHER" id="PTHR42877">
    <property type="entry name" value="L-ORNITHINE N(5)-MONOOXYGENASE-RELATED"/>
    <property type="match status" value="1"/>
</dbReference>
<dbReference type="Proteomes" id="UP001558474">
    <property type="component" value="Unassembled WGS sequence"/>
</dbReference>
<comment type="caution">
    <text evidence="5">The sequence shown here is derived from an EMBL/GenBank/DDBJ whole genome shotgun (WGS) entry which is preliminary data.</text>
</comment>
<keyword evidence="4 5" id="KW-0560">Oxidoreductase</keyword>
<dbReference type="InterPro" id="IPR036188">
    <property type="entry name" value="FAD/NAD-bd_sf"/>
</dbReference>
<evidence type="ECO:0000256" key="2">
    <source>
        <dbReference type="ARBA" id="ARBA00022630"/>
    </source>
</evidence>
<accession>A0ABV3VF27</accession>
<comment type="similarity">
    <text evidence="1">Belongs to the FAD-binding monooxygenase family.</text>
</comment>
<evidence type="ECO:0000313" key="5">
    <source>
        <dbReference type="EMBL" id="MEX3738860.1"/>
    </source>
</evidence>
<name>A0ABV3VF27_9MYCO</name>
<dbReference type="Pfam" id="PF00743">
    <property type="entry name" value="FMO-like"/>
    <property type="match status" value="1"/>
</dbReference>
<keyword evidence="6" id="KW-1185">Reference proteome</keyword>
<protein>
    <submittedName>
        <fullName evidence="5">NAD(P)/FAD-dependent oxidoreductase</fullName>
        <ecNumber evidence="5">1.14.13.-</ecNumber>
    </submittedName>
</protein>
<evidence type="ECO:0000256" key="4">
    <source>
        <dbReference type="ARBA" id="ARBA00023002"/>
    </source>
</evidence>
<proteinExistence type="inferred from homology"/>
<reference evidence="5 6" key="1">
    <citation type="submission" date="2024-04" db="EMBL/GenBank/DDBJ databases">
        <title>Genomic Markers of Mycobacteria.</title>
        <authorList>
            <person name="Soliman M.S."/>
            <person name="Elkholy A."/>
            <person name="Soliman N.S."/>
            <person name="Abbas A."/>
            <person name="Khayrat S."/>
            <person name="Shawky S."/>
        </authorList>
    </citation>
    <scope>NUCLEOTIDE SEQUENCE [LARGE SCALE GENOMIC DNA]</scope>
    <source>
        <strain evidence="5 6">Egy-CU-AM5</strain>
    </source>
</reference>
<dbReference type="PANTHER" id="PTHR42877:SF4">
    <property type="entry name" value="FAD_NAD(P)-BINDING DOMAIN-CONTAINING PROTEIN-RELATED"/>
    <property type="match status" value="1"/>
</dbReference>
<dbReference type="SUPFAM" id="SSF51905">
    <property type="entry name" value="FAD/NAD(P)-binding domain"/>
    <property type="match status" value="2"/>
</dbReference>
<dbReference type="InterPro" id="IPR020946">
    <property type="entry name" value="Flavin_mOase-like"/>
</dbReference>
<sequence length="648" mass="72873">MSMIKPDCPIDEARLKRALEVANLPTLTMVLFQLTGDERWLNDPYRPVRASGLGPNDSGGFSPEIAEEIRRSAAAAVMAWSHGRPTAVPEPDPELLRRMLSICMAEEIPAEYERVMREEMLVPPAPPKPLDPKGFRVAIIGAGISGVIAAVRLRELGIPFVILEREREVGGVWLTNTYPGAGVDTPSYLYSFSFFPRHWSTHFAKRNEMATYLADAVDHFDLRRHIIFGTEVEDAVYDEASQRWEISSRDGDGSTRVVSANVLISAVGLFNKPKIPDIAGKDRFSGPMFHTANWPEDFDVSGKRVTVIGTGASAMQVVPAIVDKVAQVTVFQRSPQWVGPCAEYFEPVPEEVHFLMDYVPYYQAWYRFRLAWVFNDRVHPSLQIDPQWTDPEHSLNAVNDGHRRYFARYLVGQLEDRPDLIEKCLPDYPPFGKRMLLDNGWFAALKRDNVGLVTEGVDRITERGVVSHSGEEVETDVVVFSTGFETTRYLQPIDFVGRGGKRLRDIWGDDDATAYLGMTVPGFPNLFLMYGPNTNSGAGGSYFFIGESQGRYIIDVITKMICNGIGAVECRTEAHDRWVEEIDEAHSKMVWSHPGMTTYYRNKRGRVVNNSPYRVVDYWLMTHDADLANFDTEPAVSVDVSVRRVSGS</sequence>
<evidence type="ECO:0000256" key="1">
    <source>
        <dbReference type="ARBA" id="ARBA00010139"/>
    </source>
</evidence>
<dbReference type="EC" id="1.14.13.-" evidence="5"/>
<dbReference type="Gene3D" id="3.50.50.60">
    <property type="entry name" value="FAD/NAD(P)-binding domain"/>
    <property type="match status" value="2"/>
</dbReference>
<dbReference type="GO" id="GO:0016491">
    <property type="term" value="F:oxidoreductase activity"/>
    <property type="evidence" value="ECO:0007669"/>
    <property type="project" value="UniProtKB-KW"/>
</dbReference>
<dbReference type="PRINTS" id="PR00411">
    <property type="entry name" value="PNDRDTASEI"/>
</dbReference>
<keyword evidence="3" id="KW-0274">FAD</keyword>
<keyword evidence="2" id="KW-0285">Flavoprotein</keyword>
<dbReference type="EMBL" id="JBDLOU010000019">
    <property type="protein sequence ID" value="MEX3738860.1"/>
    <property type="molecule type" value="Genomic_DNA"/>
</dbReference>
<organism evidence="5 6">
    <name type="scientific">Mycolicibacterium porcinum</name>
    <dbReference type="NCBI Taxonomy" id="39693"/>
    <lineage>
        <taxon>Bacteria</taxon>
        <taxon>Bacillati</taxon>
        <taxon>Actinomycetota</taxon>
        <taxon>Actinomycetes</taxon>
        <taxon>Mycobacteriales</taxon>
        <taxon>Mycobacteriaceae</taxon>
        <taxon>Mycolicibacterium</taxon>
    </lineage>
</organism>
<gene>
    <name evidence="5" type="ORF">ABFW12_11530</name>
</gene>
<dbReference type="RefSeq" id="WP_336513675.1">
    <property type="nucleotide sequence ID" value="NZ_JBDLOU010000019.1"/>
</dbReference>
<dbReference type="InterPro" id="IPR051209">
    <property type="entry name" value="FAD-bind_Monooxygenase_sf"/>
</dbReference>